<proteinExistence type="predicted"/>
<dbReference type="Proteomes" id="UP000689195">
    <property type="component" value="Unassembled WGS sequence"/>
</dbReference>
<keyword evidence="1" id="KW-0175">Coiled coil</keyword>
<protein>
    <submittedName>
        <fullName evidence="2">Uncharacterized protein</fullName>
    </submittedName>
</protein>
<reference evidence="2" key="1">
    <citation type="submission" date="2021-01" db="EMBL/GenBank/DDBJ databases">
        <authorList>
            <consortium name="Genoscope - CEA"/>
            <person name="William W."/>
        </authorList>
    </citation>
    <scope>NUCLEOTIDE SEQUENCE</scope>
</reference>
<gene>
    <name evidence="2" type="ORF">PPENT_87.1.T0380164</name>
</gene>
<keyword evidence="3" id="KW-1185">Reference proteome</keyword>
<comment type="caution">
    <text evidence="2">The sequence shown here is derived from an EMBL/GenBank/DDBJ whole genome shotgun (WGS) entry which is preliminary data.</text>
</comment>
<evidence type="ECO:0000313" key="3">
    <source>
        <dbReference type="Proteomes" id="UP000689195"/>
    </source>
</evidence>
<organism evidence="2 3">
    <name type="scientific">Paramecium pentaurelia</name>
    <dbReference type="NCBI Taxonomy" id="43138"/>
    <lineage>
        <taxon>Eukaryota</taxon>
        <taxon>Sar</taxon>
        <taxon>Alveolata</taxon>
        <taxon>Ciliophora</taxon>
        <taxon>Intramacronucleata</taxon>
        <taxon>Oligohymenophorea</taxon>
        <taxon>Peniculida</taxon>
        <taxon>Parameciidae</taxon>
        <taxon>Paramecium</taxon>
    </lineage>
</organism>
<name>A0A8S1UET6_9CILI</name>
<sequence>MSQLSAYNLLEGFTKQNEVELLSSSVNFLRDVNIFEIDLEQSKINENDVLNNKFLSKHLHTCNSFIQMMQKQHVQTEIATMGVPFAPELNEIDFKNQDQVYKNITKNLKDSFTIFEIQHNSQTICISFCYELDSFCISYGIQTIVCYDENDIVQYKEPKHDKLRKIASQFFSLFNKMPYQYQLNFIEDLTNRSLIGCYNNKKQIEWFALVEHYAEQRMVNPNTVTNFLHHYKLESAQIYQTQCTQIQLQKHISQIYNQLIDQFHDYYKGKTMYFWKGDTFLGCCFIPFRQYTILNELRLILSNKEKNLNIKEPNQYLSKYNLNNQDLEFYKKYTEMMLENSVNIKYINFEFSKLSIQAFNSIRKGLDYLLKKQDQLFPLSQCMQSAIIVVIPIGISGMGYEQLCSLIKKTSQRVQIIKIPDQINEKNQLYFIEKVCNPKELEQLNKQIKQLPFNIKTISLLPECNSSYEIKELQCSFPFSFNFIMYCLLSVFDNKNQVKEIINQLKEFQNQKLNNFQTDYKIYCRYISEDKEKDDLYCEIVEQDFQVALKSQYDQLIDSLTQYRETLKNIQDNHLKKESKRLITSIENKSQIILRKSVQFQIEKDQKLKYGLFIEKPDWDEIDKFVKSCLEIIVQEYPNDSGIKRMYDQYQIQFKTQNAIFMRISQPYLQAKQLQEKPIDAKVSIIVIIVDGIIMLQPQELGLDLVQDIPIYSHNIDSLKSNKLSEQLRIDVRKMQKQNIADKTIKKKQVNFNSKNWDAFIVKFTPINIRLIGKQIN</sequence>
<evidence type="ECO:0000256" key="1">
    <source>
        <dbReference type="SAM" id="Coils"/>
    </source>
</evidence>
<dbReference type="OrthoDB" id="295448at2759"/>
<dbReference type="EMBL" id="CAJJDO010000038">
    <property type="protein sequence ID" value="CAD8162637.1"/>
    <property type="molecule type" value="Genomic_DNA"/>
</dbReference>
<accession>A0A8S1UET6</accession>
<evidence type="ECO:0000313" key="2">
    <source>
        <dbReference type="EMBL" id="CAD8162637.1"/>
    </source>
</evidence>
<feature type="coiled-coil region" evidence="1">
    <location>
        <begin position="553"/>
        <end position="580"/>
    </location>
</feature>
<dbReference type="AlphaFoldDB" id="A0A8S1UET6"/>